<feature type="region of interest" description="Disordered" evidence="3">
    <location>
        <begin position="306"/>
        <end position="331"/>
    </location>
</feature>
<evidence type="ECO:0000313" key="5">
    <source>
        <dbReference type="EMBL" id="KAK1361578.1"/>
    </source>
</evidence>
<feature type="compositionally biased region" description="Acidic residues" evidence="3">
    <location>
        <begin position="465"/>
        <end position="476"/>
    </location>
</feature>
<evidence type="ECO:0000313" key="6">
    <source>
        <dbReference type="Proteomes" id="UP001237642"/>
    </source>
</evidence>
<dbReference type="Gene3D" id="1.20.5.340">
    <property type="match status" value="1"/>
</dbReference>
<name>A0AAD8M713_9APIA</name>
<evidence type="ECO:0000256" key="3">
    <source>
        <dbReference type="SAM" id="MobiDB-lite"/>
    </source>
</evidence>
<evidence type="ECO:0000256" key="1">
    <source>
        <dbReference type="ARBA" id="ARBA00023054"/>
    </source>
</evidence>
<feature type="coiled-coil region" evidence="2">
    <location>
        <begin position="215"/>
        <end position="304"/>
    </location>
</feature>
<dbReference type="InterPro" id="IPR056888">
    <property type="entry name" value="NET2A-D/KIP1-like_dom"/>
</dbReference>
<protein>
    <submittedName>
        <fullName evidence="5">NAB domain-containing protein</fullName>
    </submittedName>
</protein>
<reference evidence="5" key="1">
    <citation type="submission" date="2023-02" db="EMBL/GenBank/DDBJ databases">
        <title>Genome of toxic invasive species Heracleum sosnowskyi carries increased number of genes despite the absence of recent whole-genome duplications.</title>
        <authorList>
            <person name="Schelkunov M."/>
            <person name="Shtratnikova V."/>
            <person name="Makarenko M."/>
            <person name="Klepikova A."/>
            <person name="Omelchenko D."/>
            <person name="Novikova G."/>
            <person name="Obukhova E."/>
            <person name="Bogdanov V."/>
            <person name="Penin A."/>
            <person name="Logacheva M."/>
        </authorList>
    </citation>
    <scope>NUCLEOTIDE SEQUENCE</scope>
    <source>
        <strain evidence="5">Hsosn_3</strain>
        <tissue evidence="5">Leaf</tissue>
    </source>
</reference>
<dbReference type="PANTHER" id="PTHR31631:SF0">
    <property type="entry name" value="PROTEIN NETWORKED 2D"/>
    <property type="match status" value="1"/>
</dbReference>
<feature type="region of interest" description="Disordered" evidence="3">
    <location>
        <begin position="459"/>
        <end position="516"/>
    </location>
</feature>
<feature type="compositionally biased region" description="Basic and acidic residues" evidence="3">
    <location>
        <begin position="477"/>
        <end position="492"/>
    </location>
</feature>
<feature type="compositionally biased region" description="Acidic residues" evidence="3">
    <location>
        <begin position="309"/>
        <end position="320"/>
    </location>
</feature>
<dbReference type="PANTHER" id="PTHR31631">
    <property type="entry name" value="PROTEIN NETWORKED 2D"/>
    <property type="match status" value="1"/>
</dbReference>
<accession>A0AAD8M713</accession>
<dbReference type="Pfam" id="PF24918">
    <property type="entry name" value="NET2A_C"/>
    <property type="match status" value="1"/>
</dbReference>
<keyword evidence="6" id="KW-1185">Reference proteome</keyword>
<dbReference type="AlphaFoldDB" id="A0AAD8M713"/>
<keyword evidence="1 2" id="KW-0175">Coiled coil</keyword>
<comment type="caution">
    <text evidence="5">The sequence shown here is derived from an EMBL/GenBank/DDBJ whole genome shotgun (WGS) entry which is preliminary data.</text>
</comment>
<dbReference type="EMBL" id="JAUIZM010000010">
    <property type="protein sequence ID" value="KAK1361578.1"/>
    <property type="molecule type" value="Genomic_DNA"/>
</dbReference>
<feature type="region of interest" description="Disordered" evidence="3">
    <location>
        <begin position="159"/>
        <end position="190"/>
    </location>
</feature>
<dbReference type="InterPro" id="IPR011684">
    <property type="entry name" value="NAB"/>
</dbReference>
<feature type="domain" description="NAB" evidence="4">
    <location>
        <begin position="10"/>
        <end position="90"/>
    </location>
</feature>
<evidence type="ECO:0000256" key="2">
    <source>
        <dbReference type="SAM" id="Coils"/>
    </source>
</evidence>
<sequence length="864" mass="98122">MLQRAASNAYSWWWASHIRTKQSKWLEQSLQEMEEKVEYILKLFQEDGDSFIKKAEMYYKRRPEFIEFVEESARAYRALAGRYDKLSTDLQNANTTIATCLPEQVQYSMDDDDDYDVKGQKGPKGRAPPQPAAPGPPPPNVPKVPEAPNKALRGLINNASKKLSKKPAKQTYTQIKPKPPPKSGLTETEASEEVDMLQKDILALQTVKEFVKSSYENGLEKFRKIENEITEKQDRASKLQDEFGITSVIEDNDARNLMANTALKSCQETLSQLQTQQEKCNKEAEAERKRLDEARVKLKALKHQFLPDEPLDDETPDDPEALAGEEVGPEEQKLEEIREKIKELDESSDSITMTELAEKINELVNQVIYLESSVSSQNVLNNRLKTEADDLNSHIQHFEDDKATIKDEKQNVGDRVEVLEAKLKAVQTLNRNVAKHNTQLRAHFTVVYSGLHKISEKLHTVKPEEEGEQSQEASDSEDNKEITENTRVDGTIKIRSTLPDENQKSGGEEINSKSASIDMINEDMDSDDEETYLPQLLLSGVEDKDKILKKEYATILRNYKEIKKRILNQEKTSDALFQTTLKVRELRNAVAKRDLEIQSLRNKLQDNAPEAGLLTGGEDANTHPEEGVEEEINSLINESKPISPFEGKLRGQIDGMLDENLEFLLRFSTTFQQIQKFKSGITDLQEEISTFKPRQAAKKQEGKPEVDIDLKSDVRAVFRHLNEIKSELKVWLEQIESLKEELQSRFSSLCTIQKTITSALKEGAEKDEIAFTSHQAATYQGEVLNMKQENNKVGEELQGGIDSVTSLQTECKDAIEKLDVEYGLTENAARNVNKPGIPLRSFIFGVKEKKKKPSLLSYMHHPKK</sequence>
<dbReference type="Pfam" id="PF25014">
    <property type="entry name" value="NET2A"/>
    <property type="match status" value="1"/>
</dbReference>
<feature type="region of interest" description="Disordered" evidence="3">
    <location>
        <begin position="109"/>
        <end position="147"/>
    </location>
</feature>
<dbReference type="Pfam" id="PF07765">
    <property type="entry name" value="KIP1"/>
    <property type="match status" value="1"/>
</dbReference>
<gene>
    <name evidence="5" type="ORF">POM88_046052</name>
</gene>
<feature type="compositionally biased region" description="Pro residues" evidence="3">
    <location>
        <begin position="126"/>
        <end position="142"/>
    </location>
</feature>
<dbReference type="InterPro" id="IPR056889">
    <property type="entry name" value="NET2A-D/KIP1-like_C"/>
</dbReference>
<evidence type="ECO:0000259" key="4">
    <source>
        <dbReference type="PROSITE" id="PS51774"/>
    </source>
</evidence>
<proteinExistence type="predicted"/>
<dbReference type="GO" id="GO:0003779">
    <property type="term" value="F:actin binding"/>
    <property type="evidence" value="ECO:0007669"/>
    <property type="project" value="InterPro"/>
</dbReference>
<feature type="region of interest" description="Disordered" evidence="3">
    <location>
        <begin position="608"/>
        <end position="629"/>
    </location>
</feature>
<reference evidence="5" key="2">
    <citation type="submission" date="2023-05" db="EMBL/GenBank/DDBJ databases">
        <authorList>
            <person name="Schelkunov M.I."/>
        </authorList>
    </citation>
    <scope>NUCLEOTIDE SEQUENCE</scope>
    <source>
        <strain evidence="5">Hsosn_3</strain>
        <tissue evidence="5">Leaf</tissue>
    </source>
</reference>
<dbReference type="PROSITE" id="PS51774">
    <property type="entry name" value="NAB"/>
    <property type="match status" value="1"/>
</dbReference>
<organism evidence="5 6">
    <name type="scientific">Heracleum sosnowskyi</name>
    <dbReference type="NCBI Taxonomy" id="360622"/>
    <lineage>
        <taxon>Eukaryota</taxon>
        <taxon>Viridiplantae</taxon>
        <taxon>Streptophyta</taxon>
        <taxon>Embryophyta</taxon>
        <taxon>Tracheophyta</taxon>
        <taxon>Spermatophyta</taxon>
        <taxon>Magnoliopsida</taxon>
        <taxon>eudicotyledons</taxon>
        <taxon>Gunneridae</taxon>
        <taxon>Pentapetalae</taxon>
        <taxon>asterids</taxon>
        <taxon>campanulids</taxon>
        <taxon>Apiales</taxon>
        <taxon>Apiaceae</taxon>
        <taxon>Apioideae</taxon>
        <taxon>apioid superclade</taxon>
        <taxon>Tordylieae</taxon>
        <taxon>Tordyliinae</taxon>
        <taxon>Heracleum</taxon>
    </lineage>
</organism>
<feature type="compositionally biased region" description="Basic and acidic residues" evidence="3">
    <location>
        <begin position="501"/>
        <end position="511"/>
    </location>
</feature>
<dbReference type="Proteomes" id="UP001237642">
    <property type="component" value="Unassembled WGS sequence"/>
</dbReference>